<keyword evidence="2 5" id="KW-0479">Metal-binding</keyword>
<dbReference type="CDD" id="cd08260">
    <property type="entry name" value="Zn_ADH6"/>
    <property type="match status" value="1"/>
</dbReference>
<evidence type="ECO:0000256" key="4">
    <source>
        <dbReference type="ARBA" id="ARBA00023002"/>
    </source>
</evidence>
<dbReference type="RefSeq" id="WP_344812037.1">
    <property type="nucleotide sequence ID" value="NZ_BAAAYX010000004.1"/>
</dbReference>
<comment type="cofactor">
    <cofactor evidence="1 5">
        <name>Zn(2+)</name>
        <dbReference type="ChEBI" id="CHEBI:29105"/>
    </cofactor>
</comment>
<feature type="domain" description="Enoyl reductase (ER)" evidence="6">
    <location>
        <begin position="10"/>
        <end position="340"/>
    </location>
</feature>
<dbReference type="InterPro" id="IPR013149">
    <property type="entry name" value="ADH-like_C"/>
</dbReference>
<dbReference type="SMART" id="SM00829">
    <property type="entry name" value="PKS_ER"/>
    <property type="match status" value="1"/>
</dbReference>
<dbReference type="InterPro" id="IPR002328">
    <property type="entry name" value="ADH_Zn_CS"/>
</dbReference>
<gene>
    <name evidence="7" type="ORF">GCM10022204_18500</name>
</gene>
<proteinExistence type="inferred from homology"/>
<dbReference type="SUPFAM" id="SSF51735">
    <property type="entry name" value="NAD(P)-binding Rossmann-fold domains"/>
    <property type="match status" value="1"/>
</dbReference>
<evidence type="ECO:0000313" key="8">
    <source>
        <dbReference type="Proteomes" id="UP001500051"/>
    </source>
</evidence>
<accession>A0ABP7DE10</accession>
<dbReference type="InterPro" id="IPR036291">
    <property type="entry name" value="NAD(P)-bd_dom_sf"/>
</dbReference>
<protein>
    <submittedName>
        <fullName evidence="7">Zinc-dependent alcohol dehydrogenase family protein</fullName>
    </submittedName>
</protein>
<organism evidence="7 8">
    <name type="scientific">Microlunatus aurantiacus</name>
    <dbReference type="NCBI Taxonomy" id="446786"/>
    <lineage>
        <taxon>Bacteria</taxon>
        <taxon>Bacillati</taxon>
        <taxon>Actinomycetota</taxon>
        <taxon>Actinomycetes</taxon>
        <taxon>Propionibacteriales</taxon>
        <taxon>Propionibacteriaceae</taxon>
        <taxon>Microlunatus</taxon>
    </lineage>
</organism>
<dbReference type="InterPro" id="IPR011032">
    <property type="entry name" value="GroES-like_sf"/>
</dbReference>
<dbReference type="EMBL" id="BAAAYX010000004">
    <property type="protein sequence ID" value="GAA3701907.1"/>
    <property type="molecule type" value="Genomic_DNA"/>
</dbReference>
<sequence length="345" mass="35427">MLAVRYTAYGSSPELVELPSPVCPVDGVVVDVLATGVCRSDWHAWRGHDPVSLPHVPGHELAGVISQVGPEVTGFGIGDLVTTPFVNGCGVCALCRGGDAQVCPAQTQPGFTHHGSFAEQVALFAADTNLVRLPASLDPVVAASLGCRFATAYRAVTAHGRVGADDWVAVYGCGGVGLSAIQIAVALGARVIAVDPAEPARRRAGDLGAVGLESDGASERILELTGGGAHLVIDALGSAATAAAGVRSLRRRGRHVQVGLMLGEDSRAPLPWDLVVAYELEVYGSHGMAARDYPAMLELVGSGVLRPDELVGRVITLAEAPAALMAMDSPTAAGAGMTVIDLTRH</sequence>
<dbReference type="InterPro" id="IPR013154">
    <property type="entry name" value="ADH-like_N"/>
</dbReference>
<dbReference type="PANTHER" id="PTHR43401">
    <property type="entry name" value="L-THREONINE 3-DEHYDROGENASE"/>
    <property type="match status" value="1"/>
</dbReference>
<dbReference type="Pfam" id="PF00107">
    <property type="entry name" value="ADH_zinc_N"/>
    <property type="match status" value="1"/>
</dbReference>
<name>A0ABP7DE10_9ACTN</name>
<dbReference type="Pfam" id="PF08240">
    <property type="entry name" value="ADH_N"/>
    <property type="match status" value="1"/>
</dbReference>
<evidence type="ECO:0000256" key="1">
    <source>
        <dbReference type="ARBA" id="ARBA00001947"/>
    </source>
</evidence>
<keyword evidence="3 5" id="KW-0862">Zinc</keyword>
<dbReference type="PROSITE" id="PS00059">
    <property type="entry name" value="ADH_ZINC"/>
    <property type="match status" value="1"/>
</dbReference>
<dbReference type="InterPro" id="IPR020843">
    <property type="entry name" value="ER"/>
</dbReference>
<keyword evidence="8" id="KW-1185">Reference proteome</keyword>
<evidence type="ECO:0000313" key="7">
    <source>
        <dbReference type="EMBL" id="GAA3701907.1"/>
    </source>
</evidence>
<comment type="caution">
    <text evidence="7">The sequence shown here is derived from an EMBL/GenBank/DDBJ whole genome shotgun (WGS) entry which is preliminary data.</text>
</comment>
<dbReference type="SUPFAM" id="SSF50129">
    <property type="entry name" value="GroES-like"/>
    <property type="match status" value="1"/>
</dbReference>
<keyword evidence="4" id="KW-0560">Oxidoreductase</keyword>
<evidence type="ECO:0000256" key="2">
    <source>
        <dbReference type="ARBA" id="ARBA00022723"/>
    </source>
</evidence>
<evidence type="ECO:0000259" key="6">
    <source>
        <dbReference type="SMART" id="SM00829"/>
    </source>
</evidence>
<comment type="similarity">
    <text evidence="5">Belongs to the zinc-containing alcohol dehydrogenase family.</text>
</comment>
<evidence type="ECO:0000256" key="3">
    <source>
        <dbReference type="ARBA" id="ARBA00022833"/>
    </source>
</evidence>
<dbReference type="Proteomes" id="UP001500051">
    <property type="component" value="Unassembled WGS sequence"/>
</dbReference>
<dbReference type="InterPro" id="IPR050129">
    <property type="entry name" value="Zn_alcohol_dh"/>
</dbReference>
<dbReference type="PANTHER" id="PTHR43401:SF5">
    <property type="entry name" value="ALCOHOL DEHYDROGENASE-RELATED"/>
    <property type="match status" value="1"/>
</dbReference>
<dbReference type="Gene3D" id="3.40.50.720">
    <property type="entry name" value="NAD(P)-binding Rossmann-like Domain"/>
    <property type="match status" value="1"/>
</dbReference>
<reference evidence="8" key="1">
    <citation type="journal article" date="2019" name="Int. J. Syst. Evol. Microbiol.">
        <title>The Global Catalogue of Microorganisms (GCM) 10K type strain sequencing project: providing services to taxonomists for standard genome sequencing and annotation.</title>
        <authorList>
            <consortium name="The Broad Institute Genomics Platform"/>
            <consortium name="The Broad Institute Genome Sequencing Center for Infectious Disease"/>
            <person name="Wu L."/>
            <person name="Ma J."/>
        </authorList>
    </citation>
    <scope>NUCLEOTIDE SEQUENCE [LARGE SCALE GENOMIC DNA]</scope>
    <source>
        <strain evidence="8">JCM 16548</strain>
    </source>
</reference>
<evidence type="ECO:0000256" key="5">
    <source>
        <dbReference type="RuleBase" id="RU361277"/>
    </source>
</evidence>
<dbReference type="Gene3D" id="3.90.180.10">
    <property type="entry name" value="Medium-chain alcohol dehydrogenases, catalytic domain"/>
    <property type="match status" value="1"/>
</dbReference>